<dbReference type="Pfam" id="PF07106">
    <property type="entry name" value="WHD_TBPIP"/>
    <property type="match status" value="1"/>
</dbReference>
<dbReference type="Gene3D" id="1.10.10.10">
    <property type="entry name" value="Winged helix-like DNA-binding domain superfamily/Winged helix DNA-binding domain"/>
    <property type="match status" value="1"/>
</dbReference>
<evidence type="ECO:0000256" key="1">
    <source>
        <dbReference type="ARBA" id="ARBA00004123"/>
    </source>
</evidence>
<evidence type="ECO:0000259" key="9">
    <source>
        <dbReference type="Pfam" id="PF07106"/>
    </source>
</evidence>
<evidence type="ECO:0000256" key="5">
    <source>
        <dbReference type="ARBA" id="ARBA00023172"/>
    </source>
</evidence>
<evidence type="ECO:0000256" key="7">
    <source>
        <dbReference type="ARBA" id="ARBA00023254"/>
    </source>
</evidence>
<feature type="domain" description="Leucine zipper with capping helix" evidence="10">
    <location>
        <begin position="144"/>
        <end position="199"/>
    </location>
</feature>
<dbReference type="GO" id="GO:0007129">
    <property type="term" value="P:homologous chromosome pairing at meiosis"/>
    <property type="evidence" value="ECO:0007669"/>
    <property type="project" value="TreeGrafter"/>
</dbReference>
<reference evidence="11" key="1">
    <citation type="submission" date="2019-11" db="UniProtKB">
        <authorList>
            <consortium name="WormBaseParasite"/>
        </authorList>
    </citation>
    <scope>IDENTIFICATION</scope>
</reference>
<evidence type="ECO:0000259" key="10">
    <source>
        <dbReference type="Pfam" id="PF18517"/>
    </source>
</evidence>
<evidence type="ECO:0000256" key="6">
    <source>
        <dbReference type="ARBA" id="ARBA00023242"/>
    </source>
</evidence>
<comment type="subcellular location">
    <subcellularLocation>
        <location evidence="1">Nucleus</location>
    </subcellularLocation>
</comment>
<dbReference type="PANTHER" id="PTHR15938:SF0">
    <property type="entry name" value="HOMOLOGOUS-PAIRING PROTEIN 2 HOMOLOG"/>
    <property type="match status" value="1"/>
</dbReference>
<keyword evidence="7" id="KW-0469">Meiosis</keyword>
<name>A0A5K3FFF0_MESCO</name>
<evidence type="ECO:0000256" key="8">
    <source>
        <dbReference type="SAM" id="Coils"/>
    </source>
</evidence>
<dbReference type="GO" id="GO:0120231">
    <property type="term" value="C:DNA recombinase auxiliary factor complex"/>
    <property type="evidence" value="ECO:0007669"/>
    <property type="project" value="TreeGrafter"/>
</dbReference>
<keyword evidence="5" id="KW-0233">DNA recombination</keyword>
<dbReference type="PANTHER" id="PTHR15938">
    <property type="entry name" value="TBP-1 INTERACTING PROTEIN"/>
    <property type="match status" value="1"/>
</dbReference>
<organism evidence="11">
    <name type="scientific">Mesocestoides corti</name>
    <name type="common">Flatworm</name>
    <dbReference type="NCBI Taxonomy" id="53468"/>
    <lineage>
        <taxon>Eukaryota</taxon>
        <taxon>Metazoa</taxon>
        <taxon>Spiralia</taxon>
        <taxon>Lophotrochozoa</taxon>
        <taxon>Platyhelminthes</taxon>
        <taxon>Cestoda</taxon>
        <taxon>Eucestoda</taxon>
        <taxon>Cyclophyllidea</taxon>
        <taxon>Mesocestoididae</taxon>
        <taxon>Mesocestoides</taxon>
    </lineage>
</organism>
<proteinExistence type="inferred from homology"/>
<dbReference type="AlphaFoldDB" id="A0A5K3FFF0"/>
<protein>
    <recommendedName>
        <fullName evidence="3">Homologous-pairing protein 2 homolog</fullName>
    </recommendedName>
</protein>
<feature type="domain" description="Homologous-pairing protein 2 winged helix" evidence="9">
    <location>
        <begin position="4"/>
        <end position="64"/>
    </location>
</feature>
<dbReference type="InterPro" id="IPR036388">
    <property type="entry name" value="WH-like_DNA-bd_sf"/>
</dbReference>
<dbReference type="GO" id="GO:0000709">
    <property type="term" value="P:meiotic joint molecule formation"/>
    <property type="evidence" value="ECO:0007669"/>
    <property type="project" value="TreeGrafter"/>
</dbReference>
<dbReference type="InterPro" id="IPR040661">
    <property type="entry name" value="LZ3wCH"/>
</dbReference>
<keyword evidence="6" id="KW-0539">Nucleus</keyword>
<dbReference type="Pfam" id="PF18517">
    <property type="entry name" value="LZ3wCH"/>
    <property type="match status" value="1"/>
</dbReference>
<accession>A0A5K3FFF0</accession>
<dbReference type="GO" id="GO:0010774">
    <property type="term" value="P:meiotic strand invasion involved in reciprocal meiotic recombination"/>
    <property type="evidence" value="ECO:0007669"/>
    <property type="project" value="TreeGrafter"/>
</dbReference>
<evidence type="ECO:0000313" key="11">
    <source>
        <dbReference type="WBParaSite" id="MCU_007908-RA"/>
    </source>
</evidence>
<evidence type="ECO:0000256" key="2">
    <source>
        <dbReference type="ARBA" id="ARBA00007922"/>
    </source>
</evidence>
<dbReference type="GO" id="GO:0120230">
    <property type="term" value="F:recombinase activator activity"/>
    <property type="evidence" value="ECO:0007669"/>
    <property type="project" value="TreeGrafter"/>
</dbReference>
<sequence>MSKDAKAVVLNYMTRENRPFGLNDIVAALQKSHGKAAVSKAVDELVLENSLVEKVNGKQRVFVVPQDKLPQPDSDELKDLDNEIINLSNDLQKLKEQVRTAESDLKVVQSSLSLEEAIERNAIVESKIEEIRKSIAAYGSGVKITPEEFTKAHEKQKAAVSEWRKRKRLAMDIVDAIAEGYPKSRKQLMEDIGIETDEDRELSLASFV</sequence>
<comment type="similarity">
    <text evidence="2">Belongs to the HOP2 family.</text>
</comment>
<dbReference type="InterPro" id="IPR010776">
    <property type="entry name" value="Hop2_WH_dom"/>
</dbReference>
<keyword evidence="4 8" id="KW-0175">Coiled coil</keyword>
<evidence type="ECO:0000256" key="4">
    <source>
        <dbReference type="ARBA" id="ARBA00023054"/>
    </source>
</evidence>
<dbReference type="GO" id="GO:0000794">
    <property type="term" value="C:condensed nuclear chromosome"/>
    <property type="evidence" value="ECO:0007669"/>
    <property type="project" value="TreeGrafter"/>
</dbReference>
<feature type="coiled-coil region" evidence="8">
    <location>
        <begin position="77"/>
        <end position="134"/>
    </location>
</feature>
<evidence type="ECO:0000256" key="3">
    <source>
        <dbReference type="ARBA" id="ARBA00016093"/>
    </source>
</evidence>
<dbReference type="WBParaSite" id="MCU_007908-RA">
    <property type="protein sequence ID" value="MCU_007908-RA"/>
    <property type="gene ID" value="MCU_007908"/>
</dbReference>
<dbReference type="GO" id="GO:0003690">
    <property type="term" value="F:double-stranded DNA binding"/>
    <property type="evidence" value="ECO:0007669"/>
    <property type="project" value="TreeGrafter"/>
</dbReference>